<evidence type="ECO:0000313" key="2">
    <source>
        <dbReference type="EMBL" id="KKK72416.1"/>
    </source>
</evidence>
<feature type="region of interest" description="Disordered" evidence="1">
    <location>
        <begin position="33"/>
        <end position="54"/>
    </location>
</feature>
<organism evidence="2">
    <name type="scientific">marine sediment metagenome</name>
    <dbReference type="NCBI Taxonomy" id="412755"/>
    <lineage>
        <taxon>unclassified sequences</taxon>
        <taxon>metagenomes</taxon>
        <taxon>ecological metagenomes</taxon>
    </lineage>
</organism>
<proteinExistence type="predicted"/>
<dbReference type="EMBL" id="LAZR01057265">
    <property type="protein sequence ID" value="KKK72416.1"/>
    <property type="molecule type" value="Genomic_DNA"/>
</dbReference>
<evidence type="ECO:0000256" key="1">
    <source>
        <dbReference type="SAM" id="MobiDB-lite"/>
    </source>
</evidence>
<reference evidence="2" key="1">
    <citation type="journal article" date="2015" name="Nature">
        <title>Complex archaea that bridge the gap between prokaryotes and eukaryotes.</title>
        <authorList>
            <person name="Spang A."/>
            <person name="Saw J.H."/>
            <person name="Jorgensen S.L."/>
            <person name="Zaremba-Niedzwiedzka K."/>
            <person name="Martijn J."/>
            <person name="Lind A.E."/>
            <person name="van Eijk R."/>
            <person name="Schleper C."/>
            <person name="Guy L."/>
            <person name="Ettema T.J."/>
        </authorList>
    </citation>
    <scope>NUCLEOTIDE SEQUENCE</scope>
</reference>
<sequence length="200" mass="22202">MVVFYLRNSLAPDDKIVPITITLTLDGLEQHEFPVRSDQDPQGTGTEFPNLADPEGDSVWLMIVAPPRTELDKDTGIPIPPEYINVISEDTLHEELEAAMGRIGERVEWPSLLSDIQPPKLNSIDPPQNATGVSILGNVIYRIKEPLPAAGLDLSTLNIRFADNQLPIVTSGVVEPGEDVEFRGNIFDFQIIYRPKRSFT</sequence>
<accession>A0A0F9AJS5</accession>
<comment type="caution">
    <text evidence="2">The sequence shown here is derived from an EMBL/GenBank/DDBJ whole genome shotgun (WGS) entry which is preliminary data.</text>
</comment>
<name>A0A0F9AJS5_9ZZZZ</name>
<dbReference type="AlphaFoldDB" id="A0A0F9AJS5"/>
<protein>
    <submittedName>
        <fullName evidence="2">Uncharacterized protein</fullName>
    </submittedName>
</protein>
<gene>
    <name evidence="2" type="ORF">LCGC14_2904100</name>
</gene>